<dbReference type="Gene3D" id="1.10.10.10">
    <property type="entry name" value="Winged helix-like DNA-binding domain superfamily/Winged helix DNA-binding domain"/>
    <property type="match status" value="1"/>
</dbReference>
<evidence type="ECO:0000313" key="3">
    <source>
        <dbReference type="EMBL" id="MEQ0558022.1"/>
    </source>
</evidence>
<proteinExistence type="predicted"/>
<dbReference type="SUPFAM" id="SSF46894">
    <property type="entry name" value="C-terminal effector domain of the bipartite response regulators"/>
    <property type="match status" value="1"/>
</dbReference>
<dbReference type="InterPro" id="IPR027417">
    <property type="entry name" value="P-loop_NTPase"/>
</dbReference>
<evidence type="ECO:0000256" key="1">
    <source>
        <dbReference type="ARBA" id="ARBA00023125"/>
    </source>
</evidence>
<dbReference type="CDD" id="cd06170">
    <property type="entry name" value="LuxR_C_like"/>
    <property type="match status" value="1"/>
</dbReference>
<dbReference type="Pfam" id="PF13191">
    <property type="entry name" value="AAA_16"/>
    <property type="match status" value="1"/>
</dbReference>
<dbReference type="PANTHER" id="PTHR43214:SF43">
    <property type="entry name" value="TWO-COMPONENT RESPONSE REGULATOR"/>
    <property type="match status" value="1"/>
</dbReference>
<feature type="domain" description="HTH luxR-type" evidence="2">
    <location>
        <begin position="797"/>
        <end position="862"/>
    </location>
</feature>
<gene>
    <name evidence="3" type="ORF">ABJI51_02980</name>
</gene>
<dbReference type="InterPro" id="IPR039420">
    <property type="entry name" value="WalR-like"/>
</dbReference>
<dbReference type="PRINTS" id="PR00038">
    <property type="entry name" value="HTHLUXR"/>
</dbReference>
<keyword evidence="4" id="KW-1185">Reference proteome</keyword>
<dbReference type="InterPro" id="IPR036388">
    <property type="entry name" value="WH-like_DNA-bd_sf"/>
</dbReference>
<dbReference type="PROSITE" id="PS50043">
    <property type="entry name" value="HTH_LUXR_2"/>
    <property type="match status" value="1"/>
</dbReference>
<protein>
    <submittedName>
        <fullName evidence="3">LuxR C-terminal-related transcriptional regulator</fullName>
    </submittedName>
</protein>
<dbReference type="PANTHER" id="PTHR43214">
    <property type="entry name" value="TWO-COMPONENT RESPONSE REGULATOR"/>
    <property type="match status" value="1"/>
</dbReference>
<dbReference type="Proteomes" id="UP001440984">
    <property type="component" value="Unassembled WGS sequence"/>
</dbReference>
<keyword evidence="1" id="KW-0238">DNA-binding</keyword>
<comment type="caution">
    <text evidence="3">The sequence shown here is derived from an EMBL/GenBank/DDBJ whole genome shotgun (WGS) entry which is preliminary data.</text>
</comment>
<organism evidence="3 4">
    <name type="scientific">Amycolatopsis melonis</name>
    <dbReference type="NCBI Taxonomy" id="3156488"/>
    <lineage>
        <taxon>Bacteria</taxon>
        <taxon>Bacillati</taxon>
        <taxon>Actinomycetota</taxon>
        <taxon>Actinomycetes</taxon>
        <taxon>Pseudonocardiales</taxon>
        <taxon>Pseudonocardiaceae</taxon>
        <taxon>Amycolatopsis</taxon>
    </lineage>
</organism>
<dbReference type="RefSeq" id="WP_348947350.1">
    <property type="nucleotide sequence ID" value="NZ_JBDZYD010000001.1"/>
</dbReference>
<dbReference type="InterPro" id="IPR000792">
    <property type="entry name" value="Tscrpt_reg_LuxR_C"/>
</dbReference>
<evidence type="ECO:0000313" key="4">
    <source>
        <dbReference type="Proteomes" id="UP001440984"/>
    </source>
</evidence>
<dbReference type="SUPFAM" id="SSF52540">
    <property type="entry name" value="P-loop containing nucleoside triphosphate hydrolases"/>
    <property type="match status" value="1"/>
</dbReference>
<evidence type="ECO:0000259" key="2">
    <source>
        <dbReference type="PROSITE" id="PS50043"/>
    </source>
</evidence>
<dbReference type="Pfam" id="PF00196">
    <property type="entry name" value="GerE"/>
    <property type="match status" value="1"/>
</dbReference>
<sequence>MIRDCGALPGRGDEVAAVEKVAGRPVLVVVRGAAGAGKTAVLDAVRQKWRDRGMKIVHVCFSAAPAESDEFGIPAVLAAFREEFGTRCDTRLAEVDRLSRVEDIECSSSGSALFTELTRLFGALRQSGPSAVVFDDLHAVPNPGFTIAAARYAGCTVLAAGREDEVVEPTLLSALADQVVDLRPLTDGEIDELIAARGPVDPAVAPAVRQALGSLSGNPGAVLAVWDALERDGRLVPVRGVRCLADPGAPIALPSGHGLVRRVAGLPQPAPELVALAGSAGTVRVDDLLALAGAVGWESAACGRAADLLVADGVLGCDERGELFVPSPALAAAVLDAVGDQRVRVLHARVAAHLLREPGQSATAADHAALAGPELQGGPEVVARLCREAARVLPAAPASAARWYRAALAHCAAHDPGRVPELTRSLLRLLVRIGRYDWLREVVAEAVATGVPDGHEYDVAVAASLAALHTGVPVPAVVTARLAVDPAARPPLEFTGRWFDGREAITLDGFVATFGAFRLGDAPDAASVRDQLEIWAGRHDLVALFGFLYGDEYGAPEDGPLALYHRIITGYHRGEWAEVLSASRALELSGRPSTPVHCHARLLAAEIQSCEGDSRRAADWLADVGECPFPAMASWAETGLMWRSGRLDEAIEAGWRGYERAAEAAERGYPVGMHWLLVRLAMLEAEAGHTDKLAELRTLARRWYRRYGGRRLQMAELMVTGLAERDLASARTAVEVVRSHDNQSELMRACLIASFIADEPRPWLHEAYDIARRLGGDLLRMNIKARMRERGVTPPRRHLASDDLSPAELRITALIRQGLTNRQIAGALRISEKTVESHLTRLFAKTGCRSRLDLATASIEGRLTVSGLDRSGTAG</sequence>
<reference evidence="3 4" key="1">
    <citation type="submission" date="2024-05" db="EMBL/GenBank/DDBJ databases">
        <authorList>
            <person name="Zhao H."/>
            <person name="Xu Y."/>
            <person name="Lin S."/>
            <person name="Spain J.C."/>
            <person name="Zhou N.-Y."/>
        </authorList>
    </citation>
    <scope>NUCLEOTIDE SEQUENCE [LARGE SCALE GENOMIC DNA]</scope>
    <source>
        <strain evidence="3 4">NEAU-NG30</strain>
    </source>
</reference>
<dbReference type="EMBL" id="JBDZYD010000001">
    <property type="protein sequence ID" value="MEQ0558022.1"/>
    <property type="molecule type" value="Genomic_DNA"/>
</dbReference>
<name>A0ABV0L9K4_9PSEU</name>
<accession>A0ABV0L9K4</accession>
<dbReference type="SMART" id="SM00421">
    <property type="entry name" value="HTH_LUXR"/>
    <property type="match status" value="1"/>
</dbReference>
<dbReference type="InterPro" id="IPR016032">
    <property type="entry name" value="Sig_transdc_resp-reg_C-effctor"/>
</dbReference>
<dbReference type="InterPro" id="IPR041664">
    <property type="entry name" value="AAA_16"/>
</dbReference>
<dbReference type="PROSITE" id="PS00622">
    <property type="entry name" value="HTH_LUXR_1"/>
    <property type="match status" value="1"/>
</dbReference>